<dbReference type="HOGENOM" id="CLU_1734849_0_0_1"/>
<dbReference type="AlphaFoldDB" id="F0WDS6"/>
<name>F0WDS6_9STRA</name>
<gene>
    <name evidence="1" type="primary">AlNc14C69G4794</name>
    <name evidence="1" type="ORF">ALNC14_054960</name>
</gene>
<dbReference type="EMBL" id="FR824114">
    <property type="protein sequence ID" value="CCA19353.1"/>
    <property type="molecule type" value="Genomic_DNA"/>
</dbReference>
<sequence length="151" mass="17219">MSVVLPLVEESLSDTSGKQNLSKSGILDHSSEVLNFLTSMNEPTKTVCLRVHSRPRSAVVLTQLPCLLWKEFLQELKTDLVEQIRIITCDSTREYLTATQELSSREQHYVVQSMDKLRMDNNPVYSLQLEFADIFPDAIPEKLPQSSWYSA</sequence>
<reference evidence="1" key="1">
    <citation type="journal article" date="2011" name="PLoS Biol.">
        <title>Gene gain and loss during evolution of obligate parasitism in the white rust pathogen of Arabidopsis thaliana.</title>
        <authorList>
            <person name="Kemen E."/>
            <person name="Gardiner A."/>
            <person name="Schultz-Larsen T."/>
            <person name="Kemen A.C."/>
            <person name="Balmuth A.L."/>
            <person name="Robert-Seilaniantz A."/>
            <person name="Bailey K."/>
            <person name="Holub E."/>
            <person name="Studholme D.J."/>
            <person name="Maclean D."/>
            <person name="Jones J.D."/>
        </authorList>
    </citation>
    <scope>NUCLEOTIDE SEQUENCE</scope>
</reference>
<evidence type="ECO:0000313" key="1">
    <source>
        <dbReference type="EMBL" id="CCA19353.1"/>
    </source>
</evidence>
<protein>
    <submittedName>
        <fullName evidence="1">AlNc14C69G4794 protein</fullName>
    </submittedName>
</protein>
<reference evidence="1" key="2">
    <citation type="submission" date="2011-02" db="EMBL/GenBank/DDBJ databases">
        <authorList>
            <person name="MacLean D."/>
        </authorList>
    </citation>
    <scope>NUCLEOTIDE SEQUENCE</scope>
</reference>
<proteinExistence type="predicted"/>
<accession>F0WDS6</accession>
<organism evidence="1">
    <name type="scientific">Albugo laibachii Nc14</name>
    <dbReference type="NCBI Taxonomy" id="890382"/>
    <lineage>
        <taxon>Eukaryota</taxon>
        <taxon>Sar</taxon>
        <taxon>Stramenopiles</taxon>
        <taxon>Oomycota</taxon>
        <taxon>Peronosporomycetes</taxon>
        <taxon>Albuginales</taxon>
        <taxon>Albuginaceae</taxon>
        <taxon>Albugo</taxon>
    </lineage>
</organism>